<dbReference type="SUPFAM" id="SSF52540">
    <property type="entry name" value="P-loop containing nucleoside triphosphate hydrolases"/>
    <property type="match status" value="1"/>
</dbReference>
<dbReference type="PROSITE" id="PS50893">
    <property type="entry name" value="ABC_TRANSPORTER_2"/>
    <property type="match status" value="1"/>
</dbReference>
<feature type="transmembrane region" description="Helical" evidence="9">
    <location>
        <begin position="66"/>
        <end position="91"/>
    </location>
</feature>
<evidence type="ECO:0000259" key="10">
    <source>
        <dbReference type="PROSITE" id="PS50893"/>
    </source>
</evidence>
<dbReference type="CDD" id="cd18552">
    <property type="entry name" value="ABC_6TM_MsbA_like"/>
    <property type="match status" value="1"/>
</dbReference>
<keyword evidence="6 12" id="KW-0067">ATP-binding</keyword>
<keyword evidence="3" id="KW-0813">Transport</keyword>
<evidence type="ECO:0000256" key="2">
    <source>
        <dbReference type="ARBA" id="ARBA00005417"/>
    </source>
</evidence>
<dbReference type="InterPro" id="IPR027417">
    <property type="entry name" value="P-loop_NTPase"/>
</dbReference>
<evidence type="ECO:0000256" key="6">
    <source>
        <dbReference type="ARBA" id="ARBA00022840"/>
    </source>
</evidence>
<comment type="similarity">
    <text evidence="2">Belongs to the ABC transporter superfamily.</text>
</comment>
<dbReference type="InterPro" id="IPR003593">
    <property type="entry name" value="AAA+_ATPase"/>
</dbReference>
<protein>
    <submittedName>
        <fullName evidence="12">ABC transporter ATP-binding protein</fullName>
    </submittedName>
</protein>
<dbReference type="AlphaFoldDB" id="A0A964T7L1"/>
<reference evidence="12" key="1">
    <citation type="submission" date="2019-03" db="EMBL/GenBank/DDBJ databases">
        <title>Afifella sp. nov., isolated from activated sludge.</title>
        <authorList>
            <person name="Li Q."/>
            <person name="Liu Y."/>
        </authorList>
    </citation>
    <scope>NUCLEOTIDE SEQUENCE</scope>
    <source>
        <strain evidence="12">L72</strain>
    </source>
</reference>
<dbReference type="SUPFAM" id="SSF90123">
    <property type="entry name" value="ABC transporter transmembrane region"/>
    <property type="match status" value="1"/>
</dbReference>
<dbReference type="Gene3D" id="1.20.1560.10">
    <property type="entry name" value="ABC transporter type 1, transmembrane domain"/>
    <property type="match status" value="1"/>
</dbReference>
<evidence type="ECO:0000256" key="9">
    <source>
        <dbReference type="SAM" id="Phobius"/>
    </source>
</evidence>
<dbReference type="InterPro" id="IPR036640">
    <property type="entry name" value="ABC1_TM_sf"/>
</dbReference>
<dbReference type="Pfam" id="PF00005">
    <property type="entry name" value="ABC_tran"/>
    <property type="match status" value="1"/>
</dbReference>
<dbReference type="PROSITE" id="PS00211">
    <property type="entry name" value="ABC_TRANSPORTER_1"/>
    <property type="match status" value="1"/>
</dbReference>
<sequence length="632" mass="67818">MRRRATSSSTCTGCWSLAGQMPRPDASAGFAAQTIGQPDGWSLAEGSTRAVLTRLFRESVLPNWKVLVLGLAAMVATAATSGVLPFLMQMVADEVFVAKNEQLLFVLPGLVILVMTFRAAADWVSQVADAWLGNQVVADLRIRMFDTLANADLGWIQRTHSGRFVSAFVNDTPIVDRAAAKTMTSMVKNGLSVLFLVGSMFYMDWRLACLVVAGMPLAIVFLGRQKKRISGSVRRSMQEAGDLGSMLTQTLQGIRVVKAYRQEAEEAARFRGIVGNIVDYLMRTARSRAAVGPVTEALSGLGFAAAILYGGWQGIHGNVSLGHFMGFMTAAMLAYQPLKSLASAQASLSEGVTAASRVFAIIDYASHVTESRSAKPLKVSEGRITFERVGFGYEAGKSVLADFDLEIAPGQKVALVGPSGAGKSTVINLLLRFFDPEAGRILIDGQDIRDVTLASLRSEIALLTQEPILFDETVASNIAYGSEGALQEEIAAAAEAAAAHDFIMRLPNGYQTRVGEAGGRLSGGERQRIAFARAMLRNAPILLLDEPTASLDAEAEAKVQSAMEKLLAGRTVLMIAHRLSTVKRADLICVMDEGRIVELGTHSELLARNGAYSRMFGTQFATEEPALSALRG</sequence>
<comment type="caution">
    <text evidence="12">The sequence shown here is derived from an EMBL/GenBank/DDBJ whole genome shotgun (WGS) entry which is preliminary data.</text>
</comment>
<dbReference type="FunFam" id="3.40.50.300:FF:000287">
    <property type="entry name" value="Multidrug ABC transporter ATP-binding protein"/>
    <property type="match status" value="1"/>
</dbReference>
<feature type="transmembrane region" description="Helical" evidence="9">
    <location>
        <begin position="205"/>
        <end position="223"/>
    </location>
</feature>
<evidence type="ECO:0000313" key="12">
    <source>
        <dbReference type="EMBL" id="MYZ49914.1"/>
    </source>
</evidence>
<feature type="transmembrane region" description="Helical" evidence="9">
    <location>
        <begin position="103"/>
        <end position="121"/>
    </location>
</feature>
<evidence type="ECO:0000313" key="13">
    <source>
        <dbReference type="Proteomes" id="UP000773614"/>
    </source>
</evidence>
<name>A0A964T7L1_9HYPH</name>
<dbReference type="InterPro" id="IPR003439">
    <property type="entry name" value="ABC_transporter-like_ATP-bd"/>
</dbReference>
<organism evidence="12 13">
    <name type="scientific">Propylenella binzhouense</name>
    <dbReference type="NCBI Taxonomy" id="2555902"/>
    <lineage>
        <taxon>Bacteria</taxon>
        <taxon>Pseudomonadati</taxon>
        <taxon>Pseudomonadota</taxon>
        <taxon>Alphaproteobacteria</taxon>
        <taxon>Hyphomicrobiales</taxon>
        <taxon>Propylenellaceae</taxon>
        <taxon>Propylenella</taxon>
    </lineage>
</organism>
<dbReference type="GO" id="GO:0015421">
    <property type="term" value="F:ABC-type oligopeptide transporter activity"/>
    <property type="evidence" value="ECO:0007669"/>
    <property type="project" value="TreeGrafter"/>
</dbReference>
<dbReference type="InterPro" id="IPR039421">
    <property type="entry name" value="Type_1_exporter"/>
</dbReference>
<dbReference type="EMBL" id="SPKJ01000104">
    <property type="protein sequence ID" value="MYZ49914.1"/>
    <property type="molecule type" value="Genomic_DNA"/>
</dbReference>
<dbReference type="Pfam" id="PF00664">
    <property type="entry name" value="ABC_membrane"/>
    <property type="match status" value="1"/>
</dbReference>
<evidence type="ECO:0000256" key="4">
    <source>
        <dbReference type="ARBA" id="ARBA00022692"/>
    </source>
</evidence>
<feature type="domain" description="ABC transmembrane type-1" evidence="11">
    <location>
        <begin position="68"/>
        <end position="350"/>
    </location>
</feature>
<gene>
    <name evidence="12" type="ORF">E4O86_19590</name>
</gene>
<dbReference type="PROSITE" id="PS50929">
    <property type="entry name" value="ABC_TM1F"/>
    <property type="match status" value="1"/>
</dbReference>
<keyword evidence="7 9" id="KW-1133">Transmembrane helix</keyword>
<comment type="subcellular location">
    <subcellularLocation>
        <location evidence="1">Cell membrane</location>
        <topology evidence="1">Multi-pass membrane protein</topology>
    </subcellularLocation>
</comment>
<feature type="domain" description="ABC transporter" evidence="10">
    <location>
        <begin position="384"/>
        <end position="618"/>
    </location>
</feature>
<keyword evidence="5" id="KW-0547">Nucleotide-binding</keyword>
<evidence type="ECO:0000256" key="7">
    <source>
        <dbReference type="ARBA" id="ARBA00022989"/>
    </source>
</evidence>
<evidence type="ECO:0000256" key="3">
    <source>
        <dbReference type="ARBA" id="ARBA00022448"/>
    </source>
</evidence>
<feature type="transmembrane region" description="Helical" evidence="9">
    <location>
        <begin position="290"/>
        <end position="309"/>
    </location>
</feature>
<accession>A0A964T7L1</accession>
<proteinExistence type="inferred from homology"/>
<dbReference type="GO" id="GO:0005524">
    <property type="term" value="F:ATP binding"/>
    <property type="evidence" value="ECO:0007669"/>
    <property type="project" value="UniProtKB-KW"/>
</dbReference>
<dbReference type="GO" id="GO:0005886">
    <property type="term" value="C:plasma membrane"/>
    <property type="evidence" value="ECO:0007669"/>
    <property type="project" value="UniProtKB-SubCell"/>
</dbReference>
<dbReference type="PANTHER" id="PTHR43394:SF1">
    <property type="entry name" value="ATP-BINDING CASSETTE SUB-FAMILY B MEMBER 10, MITOCHONDRIAL"/>
    <property type="match status" value="1"/>
</dbReference>
<evidence type="ECO:0000256" key="5">
    <source>
        <dbReference type="ARBA" id="ARBA00022741"/>
    </source>
</evidence>
<dbReference type="InterPro" id="IPR011527">
    <property type="entry name" value="ABC1_TM_dom"/>
</dbReference>
<dbReference type="GO" id="GO:0016887">
    <property type="term" value="F:ATP hydrolysis activity"/>
    <property type="evidence" value="ECO:0007669"/>
    <property type="project" value="InterPro"/>
</dbReference>
<dbReference type="SMART" id="SM00382">
    <property type="entry name" value="AAA"/>
    <property type="match status" value="1"/>
</dbReference>
<evidence type="ECO:0000256" key="8">
    <source>
        <dbReference type="ARBA" id="ARBA00023136"/>
    </source>
</evidence>
<dbReference type="InterPro" id="IPR017871">
    <property type="entry name" value="ABC_transporter-like_CS"/>
</dbReference>
<dbReference type="Gene3D" id="3.40.50.300">
    <property type="entry name" value="P-loop containing nucleotide triphosphate hydrolases"/>
    <property type="match status" value="1"/>
</dbReference>
<keyword evidence="4 9" id="KW-0812">Transmembrane</keyword>
<evidence type="ECO:0000256" key="1">
    <source>
        <dbReference type="ARBA" id="ARBA00004651"/>
    </source>
</evidence>
<evidence type="ECO:0000259" key="11">
    <source>
        <dbReference type="PROSITE" id="PS50929"/>
    </source>
</evidence>
<dbReference type="PANTHER" id="PTHR43394">
    <property type="entry name" value="ATP-DEPENDENT PERMEASE MDL1, MITOCHONDRIAL"/>
    <property type="match status" value="1"/>
</dbReference>
<keyword evidence="13" id="KW-1185">Reference proteome</keyword>
<dbReference type="Proteomes" id="UP000773614">
    <property type="component" value="Unassembled WGS sequence"/>
</dbReference>
<keyword evidence="8 9" id="KW-0472">Membrane</keyword>